<dbReference type="Proteomes" id="UP000037460">
    <property type="component" value="Unassembled WGS sequence"/>
</dbReference>
<name>A0A0M0JDM9_9EUKA</name>
<dbReference type="AlphaFoldDB" id="A0A0M0JDM9"/>
<evidence type="ECO:0000313" key="5">
    <source>
        <dbReference type="Proteomes" id="UP000037460"/>
    </source>
</evidence>
<evidence type="ECO:0000256" key="1">
    <source>
        <dbReference type="ARBA" id="ARBA00022737"/>
    </source>
</evidence>
<keyword evidence="2 3" id="KW-0040">ANK repeat</keyword>
<organism evidence="4 5">
    <name type="scientific">Chrysochromulina tobinii</name>
    <dbReference type="NCBI Taxonomy" id="1460289"/>
    <lineage>
        <taxon>Eukaryota</taxon>
        <taxon>Haptista</taxon>
        <taxon>Haptophyta</taxon>
        <taxon>Prymnesiophyceae</taxon>
        <taxon>Prymnesiales</taxon>
        <taxon>Chrysochromulinaceae</taxon>
        <taxon>Chrysochromulina</taxon>
    </lineage>
</organism>
<protein>
    <submittedName>
        <fullName evidence="4">Ribosome biogenesis protein nop8</fullName>
    </submittedName>
</protein>
<proteinExistence type="predicted"/>
<dbReference type="PANTHER" id="PTHR24126:SF14">
    <property type="entry name" value="ANK_REP_REGION DOMAIN-CONTAINING PROTEIN"/>
    <property type="match status" value="1"/>
</dbReference>
<dbReference type="SUPFAM" id="SSF48403">
    <property type="entry name" value="Ankyrin repeat"/>
    <property type="match status" value="1"/>
</dbReference>
<evidence type="ECO:0000256" key="2">
    <source>
        <dbReference type="ARBA" id="ARBA00023043"/>
    </source>
</evidence>
<dbReference type="InterPro" id="IPR036770">
    <property type="entry name" value="Ankyrin_rpt-contain_sf"/>
</dbReference>
<keyword evidence="5" id="KW-1185">Reference proteome</keyword>
<dbReference type="PANTHER" id="PTHR24126">
    <property type="entry name" value="ANKYRIN REPEAT, PH AND SEC7 DOMAIN CONTAINING PROTEIN SECG-RELATED"/>
    <property type="match status" value="1"/>
</dbReference>
<gene>
    <name evidence="4" type="ORF">Ctob_007952</name>
</gene>
<comment type="caution">
    <text evidence="4">The sequence shown here is derived from an EMBL/GenBank/DDBJ whole genome shotgun (WGS) entry which is preliminary data.</text>
</comment>
<evidence type="ECO:0000313" key="4">
    <source>
        <dbReference type="EMBL" id="KOO24686.1"/>
    </source>
</evidence>
<dbReference type="SMART" id="SM00248">
    <property type="entry name" value="ANK"/>
    <property type="match status" value="3"/>
</dbReference>
<dbReference type="PROSITE" id="PS50297">
    <property type="entry name" value="ANK_REP_REGION"/>
    <property type="match status" value="1"/>
</dbReference>
<keyword evidence="1" id="KW-0677">Repeat</keyword>
<dbReference type="OrthoDB" id="10057496at2759"/>
<feature type="repeat" description="ANK" evidence="3">
    <location>
        <begin position="123"/>
        <end position="155"/>
    </location>
</feature>
<evidence type="ECO:0000256" key="3">
    <source>
        <dbReference type="PROSITE-ProRule" id="PRU00023"/>
    </source>
</evidence>
<dbReference type="Pfam" id="PF12796">
    <property type="entry name" value="Ank_2"/>
    <property type="match status" value="1"/>
</dbReference>
<dbReference type="Gene3D" id="1.25.40.20">
    <property type="entry name" value="Ankyrin repeat-containing domain"/>
    <property type="match status" value="1"/>
</dbReference>
<reference evidence="5" key="1">
    <citation type="journal article" date="2015" name="PLoS Genet.">
        <title>Genome Sequence and Transcriptome Analyses of Chrysochromulina tobin: Metabolic Tools for Enhanced Algal Fitness in the Prominent Order Prymnesiales (Haptophyceae).</title>
        <authorList>
            <person name="Hovde B.T."/>
            <person name="Deodato C.R."/>
            <person name="Hunsperger H.M."/>
            <person name="Ryken S.A."/>
            <person name="Yost W."/>
            <person name="Jha R.K."/>
            <person name="Patterson J."/>
            <person name="Monnat R.J. Jr."/>
            <person name="Barlow S.B."/>
            <person name="Starkenburg S.R."/>
            <person name="Cattolico R.A."/>
        </authorList>
    </citation>
    <scope>NUCLEOTIDE SEQUENCE</scope>
    <source>
        <strain evidence="5">CCMP291</strain>
    </source>
</reference>
<sequence length="181" mass="19627">MHKAAALLKFAEVDALLAAGSKDVNTGDVLDQTPLTLLARNHYDNEDVPKAVAMIEKLLAAGAALVDEEGKMKRDKYGDSLLHLAAMASGRNGPAVIKALVDALPTGGPYTKVQLVSARCKNFGNTALHWATLNGNVEACRLLIEAGTRLDRLNRQKESILDYANKYEHVKLKAKYEGLMK</sequence>
<dbReference type="InterPro" id="IPR002110">
    <property type="entry name" value="Ankyrin_rpt"/>
</dbReference>
<dbReference type="EMBL" id="JWZX01003066">
    <property type="protein sequence ID" value="KOO24686.1"/>
    <property type="molecule type" value="Genomic_DNA"/>
</dbReference>
<accession>A0A0M0JDM9</accession>
<dbReference type="PROSITE" id="PS50088">
    <property type="entry name" value="ANK_REPEAT"/>
    <property type="match status" value="1"/>
</dbReference>